<dbReference type="SUPFAM" id="SSF46689">
    <property type="entry name" value="Homeodomain-like"/>
    <property type="match status" value="1"/>
</dbReference>
<evidence type="ECO:0000259" key="5">
    <source>
        <dbReference type="PROSITE" id="PS01124"/>
    </source>
</evidence>
<dbReference type="InterPro" id="IPR018060">
    <property type="entry name" value="HTH_AraC"/>
</dbReference>
<feature type="transmembrane region" description="Helical" evidence="4">
    <location>
        <begin position="107"/>
        <end position="131"/>
    </location>
</feature>
<dbReference type="PROSITE" id="PS00041">
    <property type="entry name" value="HTH_ARAC_FAMILY_1"/>
    <property type="match status" value="1"/>
</dbReference>
<keyword evidence="4" id="KW-0472">Membrane</keyword>
<evidence type="ECO:0000256" key="4">
    <source>
        <dbReference type="SAM" id="Phobius"/>
    </source>
</evidence>
<dbReference type="AlphaFoldDB" id="A0A929L216"/>
<evidence type="ECO:0000313" key="7">
    <source>
        <dbReference type="Proteomes" id="UP000622475"/>
    </source>
</evidence>
<reference evidence="6" key="1">
    <citation type="submission" date="2020-10" db="EMBL/GenBank/DDBJ databases">
        <title>Mucilaginibacter mali sp. nov., isolated from rhizosphere soil of apple orchard.</title>
        <authorList>
            <person name="Lee J.-S."/>
            <person name="Kim H.S."/>
            <person name="Kim J.-S."/>
        </authorList>
    </citation>
    <scope>NUCLEOTIDE SEQUENCE</scope>
    <source>
        <strain evidence="6">KCTC 22746</strain>
    </source>
</reference>
<feature type="transmembrane region" description="Helical" evidence="4">
    <location>
        <begin position="188"/>
        <end position="209"/>
    </location>
</feature>
<keyword evidence="3" id="KW-0804">Transcription</keyword>
<evidence type="ECO:0000256" key="2">
    <source>
        <dbReference type="ARBA" id="ARBA00023125"/>
    </source>
</evidence>
<feature type="transmembrane region" description="Helical" evidence="4">
    <location>
        <begin position="12"/>
        <end position="34"/>
    </location>
</feature>
<protein>
    <submittedName>
        <fullName evidence="6">AraC family transcriptional regulator</fullName>
    </submittedName>
</protein>
<dbReference type="GO" id="GO:0003700">
    <property type="term" value="F:DNA-binding transcription factor activity"/>
    <property type="evidence" value="ECO:0007669"/>
    <property type="project" value="InterPro"/>
</dbReference>
<proteinExistence type="predicted"/>
<dbReference type="PANTHER" id="PTHR43280">
    <property type="entry name" value="ARAC-FAMILY TRANSCRIPTIONAL REGULATOR"/>
    <property type="match status" value="1"/>
</dbReference>
<keyword evidence="4" id="KW-1133">Transmembrane helix</keyword>
<organism evidence="6 7">
    <name type="scientific">Mucilaginibacter myungsuensis</name>
    <dbReference type="NCBI Taxonomy" id="649104"/>
    <lineage>
        <taxon>Bacteria</taxon>
        <taxon>Pseudomonadati</taxon>
        <taxon>Bacteroidota</taxon>
        <taxon>Sphingobacteriia</taxon>
        <taxon>Sphingobacteriales</taxon>
        <taxon>Sphingobacteriaceae</taxon>
        <taxon>Mucilaginibacter</taxon>
    </lineage>
</organism>
<evidence type="ECO:0000256" key="1">
    <source>
        <dbReference type="ARBA" id="ARBA00023015"/>
    </source>
</evidence>
<feature type="transmembrane region" description="Helical" evidence="4">
    <location>
        <begin position="78"/>
        <end position="95"/>
    </location>
</feature>
<dbReference type="EMBL" id="JADFFL010000003">
    <property type="protein sequence ID" value="MBE9661801.1"/>
    <property type="molecule type" value="Genomic_DNA"/>
</dbReference>
<dbReference type="Pfam" id="PF12833">
    <property type="entry name" value="HTH_18"/>
    <property type="match status" value="1"/>
</dbReference>
<dbReference type="Gene3D" id="1.10.10.60">
    <property type="entry name" value="Homeodomain-like"/>
    <property type="match status" value="2"/>
</dbReference>
<keyword evidence="4" id="KW-0812">Transmembrane</keyword>
<accession>A0A929L216</accession>
<dbReference type="SMART" id="SM00342">
    <property type="entry name" value="HTH_ARAC"/>
    <property type="match status" value="1"/>
</dbReference>
<keyword evidence="7" id="KW-1185">Reference proteome</keyword>
<feature type="transmembrane region" description="Helical" evidence="4">
    <location>
        <begin position="151"/>
        <end position="167"/>
    </location>
</feature>
<feature type="transmembrane region" description="Helical" evidence="4">
    <location>
        <begin position="221"/>
        <end position="238"/>
    </location>
</feature>
<feature type="domain" description="HTH araC/xylS-type" evidence="5">
    <location>
        <begin position="271"/>
        <end position="374"/>
    </location>
</feature>
<gene>
    <name evidence="6" type="ORF">IRJ16_07885</name>
</gene>
<dbReference type="PROSITE" id="PS01124">
    <property type="entry name" value="HTH_ARAC_FAMILY_2"/>
    <property type="match status" value="1"/>
</dbReference>
<evidence type="ECO:0000313" key="6">
    <source>
        <dbReference type="EMBL" id="MBE9661801.1"/>
    </source>
</evidence>
<evidence type="ECO:0000256" key="3">
    <source>
        <dbReference type="ARBA" id="ARBA00023163"/>
    </source>
</evidence>
<dbReference type="InterPro" id="IPR009057">
    <property type="entry name" value="Homeodomain-like_sf"/>
</dbReference>
<keyword evidence="2" id="KW-0238">DNA-binding</keyword>
<dbReference type="GO" id="GO:0043565">
    <property type="term" value="F:sequence-specific DNA binding"/>
    <property type="evidence" value="ECO:0007669"/>
    <property type="project" value="InterPro"/>
</dbReference>
<comment type="caution">
    <text evidence="6">The sequence shown here is derived from an EMBL/GenBank/DDBJ whole genome shotgun (WGS) entry which is preliminary data.</text>
</comment>
<name>A0A929L216_9SPHI</name>
<dbReference type="Proteomes" id="UP000622475">
    <property type="component" value="Unassembled WGS sequence"/>
</dbReference>
<sequence>MEILTSSVLINFNIVVAILVVVISQSLFTSGILWFSSQNKLSNRLLAVLLFAIALWLVDDFMRASGIYRQHPQLYFMPLFYSLGFGPLIYFYLLSLTNHKFKLQPKYLLHFIPVMLQAGLYFFLCFTSYPFKNWYWTNIHGPYTYRLEFDGTWVSLIVYLVLSFRLLQKYQDWVVNNFSEVSRIRLQWLKIILAILLVLSVQWMIEVVLRDGANSYFDYNYSVEILGVVALVLGVFGWRQANLSDISYEQTRDETPSPALPLFEADPLVLKQIQQVITDQKLYLDPTLTLVQLAGAVKLNPKVVSRNINAGLNKSFNDLINQYRVDEVKQRLRSADVEKLTIMGIAYESGFNSKTTFNRIFKQFTGSAPSDFMN</sequence>
<dbReference type="PANTHER" id="PTHR43280:SF2">
    <property type="entry name" value="HTH-TYPE TRANSCRIPTIONAL REGULATOR EXSA"/>
    <property type="match status" value="1"/>
</dbReference>
<keyword evidence="1" id="KW-0805">Transcription regulation</keyword>
<feature type="transmembrane region" description="Helical" evidence="4">
    <location>
        <begin position="41"/>
        <end position="58"/>
    </location>
</feature>
<dbReference type="InterPro" id="IPR018062">
    <property type="entry name" value="HTH_AraC-typ_CS"/>
</dbReference>
<dbReference type="RefSeq" id="WP_194111011.1">
    <property type="nucleotide sequence ID" value="NZ_JADFFL010000003.1"/>
</dbReference>